<evidence type="ECO:0000313" key="9">
    <source>
        <dbReference type="EMBL" id="MUZ58017.1"/>
    </source>
</evidence>
<dbReference type="Proteomes" id="UP000436692">
    <property type="component" value="Unassembled WGS sequence"/>
</dbReference>
<dbReference type="InterPro" id="IPR020781">
    <property type="entry name" value="ATPase_OSCP/d_CS"/>
</dbReference>
<evidence type="ECO:0000256" key="6">
    <source>
        <dbReference type="ARBA" id="ARBA00023196"/>
    </source>
</evidence>
<keyword evidence="2 8" id="KW-0813">Transport</keyword>
<reference evidence="9 10" key="1">
    <citation type="submission" date="2019-12" db="EMBL/GenBank/DDBJ databases">
        <title>Whole-genome sequencing of Allorhizobium vitis.</title>
        <authorList>
            <person name="Gan H.M."/>
            <person name="Szegedi E."/>
            <person name="Burr T."/>
            <person name="Savka M.A."/>
        </authorList>
    </citation>
    <scope>NUCLEOTIDE SEQUENCE [LARGE SCALE GENOMIC DNA]</scope>
    <source>
        <strain evidence="9 10">CG989</strain>
    </source>
</reference>
<evidence type="ECO:0000256" key="1">
    <source>
        <dbReference type="ARBA" id="ARBA00004370"/>
    </source>
</evidence>
<keyword evidence="5 8" id="KW-0472">Membrane</keyword>
<accession>A0AAE4WC52</accession>
<dbReference type="PANTHER" id="PTHR11910">
    <property type="entry name" value="ATP SYNTHASE DELTA CHAIN"/>
    <property type="match status" value="1"/>
</dbReference>
<dbReference type="NCBIfam" id="NF004406">
    <property type="entry name" value="PRK05758.3-2"/>
    <property type="match status" value="1"/>
</dbReference>
<comment type="function">
    <text evidence="8">This protein is part of the stalk that links CF(0) to CF(1). It either transmits conformational changes from CF(0) to CF(1) or is implicated in proton conduction.</text>
</comment>
<name>A0AAE4WC52_AGRVI</name>
<dbReference type="Pfam" id="PF00213">
    <property type="entry name" value="OSCP"/>
    <property type="match status" value="1"/>
</dbReference>
<evidence type="ECO:0000256" key="8">
    <source>
        <dbReference type="HAMAP-Rule" id="MF_01416"/>
    </source>
</evidence>
<dbReference type="RefSeq" id="WP_234624547.1">
    <property type="nucleotide sequence ID" value="NZ_JABAEJ010000005.1"/>
</dbReference>
<keyword evidence="3 8" id="KW-0375">Hydrogen ion transport</keyword>
<dbReference type="EMBL" id="WPHM01000005">
    <property type="protein sequence ID" value="MUZ58017.1"/>
    <property type="molecule type" value="Genomic_DNA"/>
</dbReference>
<evidence type="ECO:0000256" key="3">
    <source>
        <dbReference type="ARBA" id="ARBA00022781"/>
    </source>
</evidence>
<dbReference type="InterPro" id="IPR000711">
    <property type="entry name" value="ATPase_OSCP/dsu"/>
</dbReference>
<organism evidence="9 10">
    <name type="scientific">Agrobacterium vitis</name>
    <name type="common">Rhizobium vitis</name>
    <dbReference type="NCBI Taxonomy" id="373"/>
    <lineage>
        <taxon>Bacteria</taxon>
        <taxon>Pseudomonadati</taxon>
        <taxon>Pseudomonadota</taxon>
        <taxon>Alphaproteobacteria</taxon>
        <taxon>Hyphomicrobiales</taxon>
        <taxon>Rhizobiaceae</taxon>
        <taxon>Rhizobium/Agrobacterium group</taxon>
        <taxon>Agrobacterium</taxon>
    </lineage>
</organism>
<gene>
    <name evidence="8" type="primary">atpH</name>
    <name evidence="9" type="ORF">GOZ95_11200</name>
</gene>
<protein>
    <recommendedName>
        <fullName evidence="8">ATP synthase subunit delta</fullName>
    </recommendedName>
    <alternativeName>
        <fullName evidence="8">ATP synthase F(1) sector subunit delta</fullName>
    </alternativeName>
    <alternativeName>
        <fullName evidence="8">F-type ATPase subunit delta</fullName>
        <shortName evidence="8">F-ATPase subunit delta</shortName>
    </alternativeName>
</protein>
<evidence type="ECO:0000313" key="10">
    <source>
        <dbReference type="Proteomes" id="UP000436692"/>
    </source>
</evidence>
<dbReference type="SUPFAM" id="SSF47928">
    <property type="entry name" value="N-terminal domain of the delta subunit of the F1F0-ATP synthase"/>
    <property type="match status" value="1"/>
</dbReference>
<comment type="subcellular location">
    <subcellularLocation>
        <location evidence="8">Cell membrane</location>
        <topology evidence="8">Peripheral membrane protein</topology>
    </subcellularLocation>
    <subcellularLocation>
        <location evidence="1">Membrane</location>
    </subcellularLocation>
</comment>
<dbReference type="AlphaFoldDB" id="A0AAE4WC52"/>
<dbReference type="InterPro" id="IPR026015">
    <property type="entry name" value="ATP_synth_OSCP/delta_N_sf"/>
</dbReference>
<evidence type="ECO:0000256" key="2">
    <source>
        <dbReference type="ARBA" id="ARBA00022448"/>
    </source>
</evidence>
<dbReference type="HAMAP" id="MF_01416">
    <property type="entry name" value="ATP_synth_delta_bact"/>
    <property type="match status" value="1"/>
</dbReference>
<dbReference type="GO" id="GO:0005886">
    <property type="term" value="C:plasma membrane"/>
    <property type="evidence" value="ECO:0007669"/>
    <property type="project" value="UniProtKB-SubCell"/>
</dbReference>
<dbReference type="Gene3D" id="1.10.520.20">
    <property type="entry name" value="N-terminal domain of the delta subunit of the F1F0-ATP synthase"/>
    <property type="match status" value="1"/>
</dbReference>
<keyword evidence="7 8" id="KW-0066">ATP synthesis</keyword>
<comment type="similarity">
    <text evidence="8">Belongs to the ATPase delta chain family.</text>
</comment>
<dbReference type="GO" id="GO:0045259">
    <property type="term" value="C:proton-transporting ATP synthase complex"/>
    <property type="evidence" value="ECO:0007669"/>
    <property type="project" value="UniProtKB-KW"/>
</dbReference>
<dbReference type="GO" id="GO:0046933">
    <property type="term" value="F:proton-transporting ATP synthase activity, rotational mechanism"/>
    <property type="evidence" value="ECO:0007669"/>
    <property type="project" value="UniProtKB-UniRule"/>
</dbReference>
<keyword evidence="8" id="KW-1003">Cell membrane</keyword>
<evidence type="ECO:0000256" key="7">
    <source>
        <dbReference type="ARBA" id="ARBA00023310"/>
    </source>
</evidence>
<dbReference type="PRINTS" id="PR00125">
    <property type="entry name" value="ATPASEDELTA"/>
</dbReference>
<comment type="caution">
    <text evidence="9">The sequence shown here is derived from an EMBL/GenBank/DDBJ whole genome shotgun (WGS) entry which is preliminary data.</text>
</comment>
<keyword evidence="4 8" id="KW-0406">Ion transport</keyword>
<proteinExistence type="inferred from homology"/>
<dbReference type="NCBIfam" id="NF004402">
    <property type="entry name" value="PRK05758.2-2"/>
    <property type="match status" value="1"/>
</dbReference>
<keyword evidence="6 8" id="KW-0139">CF(1)</keyword>
<comment type="function">
    <text evidence="8">F(1)F(0) ATP synthase produces ATP from ADP in the presence of a proton or sodium gradient. F-type ATPases consist of two structural domains, F(1) containing the extramembraneous catalytic core and F(0) containing the membrane proton channel, linked together by a central stalk and a peripheral stalk. During catalysis, ATP synthesis in the catalytic domain of F(1) is coupled via a rotary mechanism of the central stalk subunits to proton translocation.</text>
</comment>
<evidence type="ECO:0000256" key="4">
    <source>
        <dbReference type="ARBA" id="ARBA00023065"/>
    </source>
</evidence>
<dbReference type="PROSITE" id="PS00389">
    <property type="entry name" value="ATPASE_DELTA"/>
    <property type="match status" value="1"/>
</dbReference>
<sequence>MPVADTSQPISGQPVSAVAERYASSLFELAREADSVDAVAGDLNRFQAMIDESVDLQRLVTSPAFTSEQQASAIAALCDKAEIGGLVGNFLKLVTANRRLFAVPGMIAAFRIIAARHRGELAADVTSAHALTPAQETELKEALKSATGKTVTMFVTVDPSLLGGLIVKIGSRQIDTSLRTKLSTLKLALKEVG</sequence>
<evidence type="ECO:0000256" key="5">
    <source>
        <dbReference type="ARBA" id="ARBA00023136"/>
    </source>
</evidence>
<dbReference type="NCBIfam" id="TIGR01145">
    <property type="entry name" value="ATP_synt_delta"/>
    <property type="match status" value="1"/>
</dbReference>